<evidence type="ECO:0000256" key="4">
    <source>
        <dbReference type="ARBA" id="ARBA00022759"/>
    </source>
</evidence>
<evidence type="ECO:0000256" key="9">
    <source>
        <dbReference type="HAMAP-Rule" id="MF_00092"/>
    </source>
</evidence>
<dbReference type="SMART" id="SM00463">
    <property type="entry name" value="SMR"/>
    <property type="match status" value="1"/>
</dbReference>
<dbReference type="HAMAP" id="MF_00092">
    <property type="entry name" value="MutS2"/>
    <property type="match status" value="1"/>
</dbReference>
<keyword evidence="2 9" id="KW-0699">rRNA-binding</keyword>
<evidence type="ECO:0000256" key="7">
    <source>
        <dbReference type="ARBA" id="ARBA00022884"/>
    </source>
</evidence>
<dbReference type="GO" id="GO:0045910">
    <property type="term" value="P:negative regulation of DNA recombination"/>
    <property type="evidence" value="ECO:0007669"/>
    <property type="project" value="InterPro"/>
</dbReference>
<comment type="similarity">
    <text evidence="9">Belongs to the DNA mismatch repair MutS family. MutS2 subfamily.</text>
</comment>
<organism evidence="12 13">
    <name type="scientific">Porphyromonas cangingivalis</name>
    <dbReference type="NCBI Taxonomy" id="36874"/>
    <lineage>
        <taxon>Bacteria</taxon>
        <taxon>Pseudomonadati</taxon>
        <taxon>Bacteroidota</taxon>
        <taxon>Bacteroidia</taxon>
        <taxon>Bacteroidales</taxon>
        <taxon>Porphyromonadaceae</taxon>
        <taxon>Porphyromonas</taxon>
    </lineage>
</organism>
<keyword evidence="5 9" id="KW-0378">Hydrolase</keyword>
<dbReference type="SMART" id="SM00533">
    <property type="entry name" value="MUTSd"/>
    <property type="match status" value="1"/>
</dbReference>
<keyword evidence="7 9" id="KW-0694">RNA-binding</keyword>
<dbReference type="EC" id="3.1.-.-" evidence="9"/>
<keyword evidence="8 9" id="KW-0238">DNA-binding</keyword>
<keyword evidence="6 9" id="KW-0067">ATP-binding</keyword>
<dbReference type="InterPro" id="IPR045076">
    <property type="entry name" value="MutS"/>
</dbReference>
<dbReference type="RefSeq" id="WP_078735606.1">
    <property type="nucleotide sequence ID" value="NZ_FUWL01000005.1"/>
</dbReference>
<dbReference type="InterPro" id="IPR036063">
    <property type="entry name" value="Smr_dom_sf"/>
</dbReference>
<dbReference type="EMBL" id="FUWL01000005">
    <property type="protein sequence ID" value="SJZ39796.1"/>
    <property type="molecule type" value="Genomic_DNA"/>
</dbReference>
<evidence type="ECO:0000256" key="5">
    <source>
        <dbReference type="ARBA" id="ARBA00022801"/>
    </source>
</evidence>
<dbReference type="PANTHER" id="PTHR48466:SF2">
    <property type="entry name" value="OS10G0509000 PROTEIN"/>
    <property type="match status" value="1"/>
</dbReference>
<evidence type="ECO:0000256" key="8">
    <source>
        <dbReference type="ARBA" id="ARBA00023125"/>
    </source>
</evidence>
<evidence type="ECO:0000313" key="12">
    <source>
        <dbReference type="EMBL" id="SJZ39796.1"/>
    </source>
</evidence>
<comment type="subunit">
    <text evidence="9">Homodimer. Binds to stalled ribosomes, contacting rRNA.</text>
</comment>
<reference evidence="12 13" key="1">
    <citation type="submission" date="2017-02" db="EMBL/GenBank/DDBJ databases">
        <authorList>
            <person name="Peterson S.W."/>
        </authorList>
    </citation>
    <scope>NUCLEOTIDE SEQUENCE [LARGE SCALE GENOMIC DNA]</scope>
    <source>
        <strain evidence="12 13">ATCC 700135</strain>
    </source>
</reference>
<dbReference type="GO" id="GO:0030983">
    <property type="term" value="F:mismatched DNA binding"/>
    <property type="evidence" value="ECO:0007669"/>
    <property type="project" value="InterPro"/>
</dbReference>
<evidence type="ECO:0000256" key="10">
    <source>
        <dbReference type="SAM" id="Coils"/>
    </source>
</evidence>
<dbReference type="FunFam" id="3.30.1370.110:FF:000004">
    <property type="entry name" value="Endonuclease MutS2"/>
    <property type="match status" value="1"/>
</dbReference>
<dbReference type="GO" id="GO:0043023">
    <property type="term" value="F:ribosomal large subunit binding"/>
    <property type="evidence" value="ECO:0007669"/>
    <property type="project" value="UniProtKB-UniRule"/>
</dbReference>
<dbReference type="InterPro" id="IPR000432">
    <property type="entry name" value="DNA_mismatch_repair_MutS_C"/>
</dbReference>
<dbReference type="GO" id="GO:0072344">
    <property type="term" value="P:rescue of stalled ribosome"/>
    <property type="evidence" value="ECO:0007669"/>
    <property type="project" value="UniProtKB-UniRule"/>
</dbReference>
<dbReference type="Proteomes" id="UP000189956">
    <property type="component" value="Unassembled WGS sequence"/>
</dbReference>
<gene>
    <name evidence="9" type="primary">mutS2</name>
    <name evidence="9" type="synonym">rqcU</name>
    <name evidence="12" type="ORF">SAMN02745205_00641</name>
</gene>
<name>A0A1T4KBN8_PORCN</name>
<sequence length="820" mass="92891">MRNNSSRSTNKKECIFPSSFEERLDFGVIRADLRRLCDNEVSRHFTDQMTFLTDPKEITERLTQVKEMMHLMQSGKDVPSLRFGDLKTHIHGIRPEGSFLPVEGVVALADLLSACVDIVKVFDRPQDDDDSYPTLSKIVSGIDSLPDIRRRIHNLIDEEGNIKDTASKELREIRHELRRLNSSIGTTMQSLLKHAQSQGWVEKDAHPTVREGRLLLPIVPSAKRELKGIVHDESATGRTLFVEPEQLVEMNNKIREKLSEEKREITKLLKEFTGVLRPELPAVQLNCTLIGVLDFAKAKARLGARLRAIVPHLTPHKKMEWFGARHPLLEQHLRSQKKEIVPLDIRLSHEDRILVISGPNAGGKSATLKAVGLLQYMLQCGLPIPILDHSTCCLFKKIFLNLGDEQSLENDLSTYSSHLLNMKYFSQNADKHTLILIDEFGSGTEPIIGGAIAEALLNRFVEIGCYGMITTHYGNLKDFSETHKGVVNGAMLFDRQEIRPLYQLFIGKPGSSFAIEIARKIGLSTDILDYATNLVGTDYVMQDKYLQDIMRDKKYWEEKRTKIHKQEKELEQLKQKLNERLEKLKTDRKELISKAEKEAIQILSSANATVEKTIREIKEKKAEKESTMALRRKLEEKKQNLLNNITQKEKAPKEDKTTQTVTKKIVEAKIVVGGSVTVEGSNEVGEVIELMKNKARVRMGSLVMILPISKLKPSMREATGIIKRKPVAIENMADDRRLNFKPQLDCRGMRVDEAMQSVTYFIDDAIRFAYSPVRILHGTGTGALREAIRQQLSAIPLVKRYKDEHVDLGGAGITVVELDL</sequence>
<dbReference type="SUPFAM" id="SSF48334">
    <property type="entry name" value="DNA repair protein MutS, domain III"/>
    <property type="match status" value="1"/>
</dbReference>
<dbReference type="GO" id="GO:0005524">
    <property type="term" value="F:ATP binding"/>
    <property type="evidence" value="ECO:0007669"/>
    <property type="project" value="UniProtKB-UniRule"/>
</dbReference>
<dbReference type="SMART" id="SM00534">
    <property type="entry name" value="MUTSac"/>
    <property type="match status" value="1"/>
</dbReference>
<dbReference type="AlphaFoldDB" id="A0A1T4KBN8"/>
<evidence type="ECO:0000313" key="13">
    <source>
        <dbReference type="Proteomes" id="UP000189956"/>
    </source>
</evidence>
<feature type="binding site" evidence="9">
    <location>
        <begin position="358"/>
        <end position="365"/>
    </location>
    <ligand>
        <name>ATP</name>
        <dbReference type="ChEBI" id="CHEBI:30616"/>
    </ligand>
</feature>
<evidence type="ECO:0000256" key="6">
    <source>
        <dbReference type="ARBA" id="ARBA00022840"/>
    </source>
</evidence>
<dbReference type="InterPro" id="IPR036187">
    <property type="entry name" value="DNA_mismatch_repair_MutS_sf"/>
</dbReference>
<dbReference type="FunFam" id="3.40.50.300:FF:001531">
    <property type="entry name" value="Endonuclease MutS2"/>
    <property type="match status" value="1"/>
</dbReference>
<dbReference type="Gene3D" id="3.30.1370.110">
    <property type="match status" value="1"/>
</dbReference>
<dbReference type="EC" id="3.6.4.-" evidence="9"/>
<evidence type="ECO:0000256" key="1">
    <source>
        <dbReference type="ARBA" id="ARBA00022722"/>
    </source>
</evidence>
<dbReference type="Gene3D" id="3.40.50.300">
    <property type="entry name" value="P-loop containing nucleotide triphosphate hydrolases"/>
    <property type="match status" value="1"/>
</dbReference>
<protein>
    <recommendedName>
        <fullName evidence="9">Endonuclease MutS2</fullName>
        <ecNumber evidence="9">3.1.-.-</ecNumber>
    </recommendedName>
    <alternativeName>
        <fullName evidence="9">Ribosome-associated protein quality control-upstream factor</fullName>
        <shortName evidence="9">RQC-upstream factor</shortName>
        <shortName evidence="9">RqcU</shortName>
        <ecNumber evidence="9">3.6.4.-</ecNumber>
    </alternativeName>
</protein>
<dbReference type="Pfam" id="PF00488">
    <property type="entry name" value="MutS_V"/>
    <property type="match status" value="1"/>
</dbReference>
<keyword evidence="3 9" id="KW-0547">Nucleotide-binding</keyword>
<comment type="function">
    <text evidence="9">Acts as a ribosome collision sensor, splitting the ribosome into its 2 subunits. Detects stalled/collided 70S ribosomes which it binds and splits by an ATP-hydrolysis driven conformational change. Acts upstream of the ribosome quality control system (RQC), a ribosome-associated complex that mediates the extraction of incompletely synthesized nascent chains from stalled ribosomes and their subsequent degradation. Probably generates substrates for RQC.</text>
</comment>
<dbReference type="Pfam" id="PF01713">
    <property type="entry name" value="Smr"/>
    <property type="match status" value="1"/>
</dbReference>
<feature type="domain" description="Smr" evidence="11">
    <location>
        <begin position="744"/>
        <end position="819"/>
    </location>
</feature>
<dbReference type="PROSITE" id="PS00486">
    <property type="entry name" value="DNA_MISMATCH_REPAIR_2"/>
    <property type="match status" value="1"/>
</dbReference>
<dbReference type="PROSITE" id="PS50828">
    <property type="entry name" value="SMR"/>
    <property type="match status" value="1"/>
</dbReference>
<keyword evidence="1 9" id="KW-0540">Nuclease</keyword>
<dbReference type="GO" id="GO:0019843">
    <property type="term" value="F:rRNA binding"/>
    <property type="evidence" value="ECO:0007669"/>
    <property type="project" value="UniProtKB-UniRule"/>
</dbReference>
<dbReference type="GO" id="GO:0006298">
    <property type="term" value="P:mismatch repair"/>
    <property type="evidence" value="ECO:0007669"/>
    <property type="project" value="InterPro"/>
</dbReference>
<dbReference type="GO" id="GO:0016887">
    <property type="term" value="F:ATP hydrolysis activity"/>
    <property type="evidence" value="ECO:0007669"/>
    <property type="project" value="InterPro"/>
</dbReference>
<dbReference type="PIRSF" id="PIRSF005814">
    <property type="entry name" value="MutS_YshD"/>
    <property type="match status" value="1"/>
</dbReference>
<accession>A0A1T4KBN8</accession>
<evidence type="ECO:0000259" key="11">
    <source>
        <dbReference type="PROSITE" id="PS50828"/>
    </source>
</evidence>
<dbReference type="GO" id="GO:0004519">
    <property type="term" value="F:endonuclease activity"/>
    <property type="evidence" value="ECO:0007669"/>
    <property type="project" value="UniProtKB-UniRule"/>
</dbReference>
<evidence type="ECO:0000256" key="2">
    <source>
        <dbReference type="ARBA" id="ARBA00022730"/>
    </source>
</evidence>
<feature type="coiled-coil region" evidence="10">
    <location>
        <begin position="556"/>
        <end position="651"/>
    </location>
</feature>
<dbReference type="SUPFAM" id="SSF160443">
    <property type="entry name" value="SMR domain-like"/>
    <property type="match status" value="1"/>
</dbReference>
<dbReference type="InterPro" id="IPR007696">
    <property type="entry name" value="DNA_mismatch_repair_MutS_core"/>
</dbReference>
<dbReference type="InterPro" id="IPR005747">
    <property type="entry name" value="MutS2"/>
</dbReference>
<keyword evidence="4 9" id="KW-0255">Endonuclease</keyword>
<dbReference type="SUPFAM" id="SSF52540">
    <property type="entry name" value="P-loop containing nucleoside triphosphate hydrolases"/>
    <property type="match status" value="1"/>
</dbReference>
<dbReference type="PANTHER" id="PTHR48466">
    <property type="entry name" value="OS10G0509000 PROTEIN-RELATED"/>
    <property type="match status" value="1"/>
</dbReference>
<dbReference type="InterPro" id="IPR027417">
    <property type="entry name" value="P-loop_NTPase"/>
</dbReference>
<proteinExistence type="inferred from homology"/>
<comment type="function">
    <text evidence="9">Endonuclease that is involved in the suppression of homologous recombination and thus may have a key role in the control of bacterial genetic diversity.</text>
</comment>
<dbReference type="NCBIfam" id="TIGR01069">
    <property type="entry name" value="mutS2"/>
    <property type="match status" value="1"/>
</dbReference>
<dbReference type="InterPro" id="IPR002625">
    <property type="entry name" value="Smr_dom"/>
</dbReference>
<dbReference type="GO" id="GO:0140664">
    <property type="term" value="F:ATP-dependent DNA damage sensor activity"/>
    <property type="evidence" value="ECO:0007669"/>
    <property type="project" value="InterPro"/>
</dbReference>
<evidence type="ECO:0000256" key="3">
    <source>
        <dbReference type="ARBA" id="ARBA00022741"/>
    </source>
</evidence>
<keyword evidence="10" id="KW-0175">Coiled coil</keyword>